<sequence length="99" mass="10216">MVVVATAGDYSQRAIWQQAEALFQQVMAAVQPEDGLALSYDGGSSIRSPRALTAMSDVILPALAGLALDPVSATLVACTGNQARSHRFGAHVACTGEGQ</sequence>
<proteinExistence type="predicted"/>
<protein>
    <submittedName>
        <fullName evidence="1">Uncharacterized protein</fullName>
    </submittedName>
</protein>
<reference evidence="1" key="1">
    <citation type="journal article" date="2010" name="BMC Genomics">
        <title>Genomes of three tomato pathogens within the Ralstonia solanacearum species complex reveal significant evolutionary divergence.</title>
        <authorList>
            <person name="Remenant B."/>
            <person name="Coupat-Goutaland B."/>
            <person name="Guidot A."/>
            <person name="Cellier G."/>
            <person name="Wicker E."/>
            <person name="Allen C."/>
            <person name="Fegan M."/>
            <person name="Pruvost O."/>
            <person name="Elbaz M."/>
            <person name="Calteau A."/>
            <person name="Salvignol G."/>
            <person name="Mornico D."/>
            <person name="Mangenot S."/>
            <person name="Barbe V."/>
            <person name="Medigue C."/>
            <person name="Prior P."/>
        </authorList>
    </citation>
    <scope>NUCLEOTIDE SEQUENCE [LARGE SCALE GENOMIC DNA]</scope>
    <source>
        <strain evidence="1">CFBP2957</strain>
        <plasmid evidence="1">RCFBPv3_mp</plasmid>
    </source>
</reference>
<name>D8P2C0_RALSL</name>
<organism evidence="1">
    <name type="scientific">Ralstonia solanacearum CFBP2957</name>
    <dbReference type="NCBI Taxonomy" id="859656"/>
    <lineage>
        <taxon>Bacteria</taxon>
        <taxon>Pseudomonadati</taxon>
        <taxon>Pseudomonadota</taxon>
        <taxon>Betaproteobacteria</taxon>
        <taxon>Burkholderiales</taxon>
        <taxon>Burkholderiaceae</taxon>
        <taxon>Ralstonia</taxon>
        <taxon>Ralstonia solanacearum species complex</taxon>
    </lineage>
</organism>
<dbReference type="RefSeq" id="WP_013207607.1">
    <property type="nucleotide sequence ID" value="NC_014309.1"/>
</dbReference>
<evidence type="ECO:0000313" key="1">
    <source>
        <dbReference type="EMBL" id="CBJ53056.1"/>
    </source>
</evidence>
<reference evidence="1" key="2">
    <citation type="submission" date="2010-02" db="EMBL/GenBank/DDBJ databases">
        <authorList>
            <person name="Genoscope - CEA"/>
        </authorList>
    </citation>
    <scope>NUCLEOTIDE SEQUENCE</scope>
    <source>
        <strain evidence="1">CFBP2957</strain>
        <plasmid evidence="1">RCFBPv3_mp</plasmid>
    </source>
</reference>
<accession>D8P2C0</accession>
<geneLocation type="plasmid" evidence="1">
    <name>RCFBPv3_mp</name>
</geneLocation>
<gene>
    <name evidence="1" type="ORF">RCFBP_mp10266</name>
</gene>
<keyword evidence="1" id="KW-0614">Plasmid</keyword>
<dbReference type="EMBL" id="FP885907">
    <property type="protein sequence ID" value="CBJ53056.1"/>
    <property type="molecule type" value="Genomic_DNA"/>
</dbReference>
<dbReference type="AlphaFoldDB" id="D8P2C0"/>